<name>A0A165RD26_9AGAM</name>
<dbReference type="AlphaFoldDB" id="A0A165RD26"/>
<keyword evidence="3" id="KW-1185">Reference proteome</keyword>
<proteinExistence type="predicted"/>
<dbReference type="EMBL" id="KV425583">
    <property type="protein sequence ID" value="KZT23642.1"/>
    <property type="molecule type" value="Genomic_DNA"/>
</dbReference>
<dbReference type="Proteomes" id="UP000076761">
    <property type="component" value="Unassembled WGS sequence"/>
</dbReference>
<accession>A0A165RD26</accession>
<organism evidence="2 3">
    <name type="scientific">Neolentinus lepideus HHB14362 ss-1</name>
    <dbReference type="NCBI Taxonomy" id="1314782"/>
    <lineage>
        <taxon>Eukaryota</taxon>
        <taxon>Fungi</taxon>
        <taxon>Dikarya</taxon>
        <taxon>Basidiomycota</taxon>
        <taxon>Agaricomycotina</taxon>
        <taxon>Agaricomycetes</taxon>
        <taxon>Gloeophyllales</taxon>
        <taxon>Gloeophyllaceae</taxon>
        <taxon>Neolentinus</taxon>
    </lineage>
</organism>
<keyword evidence="1" id="KW-0812">Transmembrane</keyword>
<evidence type="ECO:0000313" key="3">
    <source>
        <dbReference type="Proteomes" id="UP000076761"/>
    </source>
</evidence>
<evidence type="ECO:0000313" key="2">
    <source>
        <dbReference type="EMBL" id="KZT23642.1"/>
    </source>
</evidence>
<evidence type="ECO:0000256" key="1">
    <source>
        <dbReference type="SAM" id="Phobius"/>
    </source>
</evidence>
<reference evidence="2 3" key="1">
    <citation type="journal article" date="2016" name="Mol. Biol. Evol.">
        <title>Comparative Genomics of Early-Diverging Mushroom-Forming Fungi Provides Insights into the Origins of Lignocellulose Decay Capabilities.</title>
        <authorList>
            <person name="Nagy L.G."/>
            <person name="Riley R."/>
            <person name="Tritt A."/>
            <person name="Adam C."/>
            <person name="Daum C."/>
            <person name="Floudas D."/>
            <person name="Sun H."/>
            <person name="Yadav J.S."/>
            <person name="Pangilinan J."/>
            <person name="Larsson K.H."/>
            <person name="Matsuura K."/>
            <person name="Barry K."/>
            <person name="Labutti K."/>
            <person name="Kuo R."/>
            <person name="Ohm R.A."/>
            <person name="Bhattacharya S.S."/>
            <person name="Shirouzu T."/>
            <person name="Yoshinaga Y."/>
            <person name="Martin F.M."/>
            <person name="Grigoriev I.V."/>
            <person name="Hibbett D.S."/>
        </authorList>
    </citation>
    <scope>NUCLEOTIDE SEQUENCE [LARGE SCALE GENOMIC DNA]</scope>
    <source>
        <strain evidence="2 3">HHB14362 ss-1</strain>
    </source>
</reference>
<gene>
    <name evidence="2" type="ORF">NEOLEDRAFT_524368</name>
</gene>
<protein>
    <submittedName>
        <fullName evidence="2">Uncharacterized protein</fullName>
    </submittedName>
</protein>
<sequence>MLDRNHTLNLSCKISFRSKFRLDCFYVSYITFTVLIIIAIVRDVVESIVLELVKSVLPAQSS</sequence>
<keyword evidence="1" id="KW-0472">Membrane</keyword>
<keyword evidence="1" id="KW-1133">Transmembrane helix</keyword>
<dbReference type="InParanoid" id="A0A165RD26"/>
<feature type="transmembrane region" description="Helical" evidence="1">
    <location>
        <begin position="20"/>
        <end position="41"/>
    </location>
</feature>